<reference evidence="3 4" key="1">
    <citation type="journal article" date="2024" name="Commun. Biol.">
        <title>Comparative genomic analysis of thermophilic fungi reveals convergent evolutionary adaptations and gene losses.</title>
        <authorList>
            <person name="Steindorff A.S."/>
            <person name="Aguilar-Pontes M.V."/>
            <person name="Robinson A.J."/>
            <person name="Andreopoulos B."/>
            <person name="LaButti K."/>
            <person name="Kuo A."/>
            <person name="Mondo S."/>
            <person name="Riley R."/>
            <person name="Otillar R."/>
            <person name="Haridas S."/>
            <person name="Lipzen A."/>
            <person name="Grimwood J."/>
            <person name="Schmutz J."/>
            <person name="Clum A."/>
            <person name="Reid I.D."/>
            <person name="Moisan M.C."/>
            <person name="Butler G."/>
            <person name="Nguyen T.T.M."/>
            <person name="Dewar K."/>
            <person name="Conant G."/>
            <person name="Drula E."/>
            <person name="Henrissat B."/>
            <person name="Hansel C."/>
            <person name="Singer S."/>
            <person name="Hutchinson M.I."/>
            <person name="de Vries R.P."/>
            <person name="Natvig D.O."/>
            <person name="Powell A.J."/>
            <person name="Tsang A."/>
            <person name="Grigoriev I.V."/>
        </authorList>
    </citation>
    <scope>NUCLEOTIDE SEQUENCE [LARGE SCALE GENOMIC DNA]</scope>
    <source>
        <strain evidence="3 4">CBS 494.80</strain>
    </source>
</reference>
<comment type="caution">
    <text evidence="3">The sequence shown here is derived from an EMBL/GenBank/DDBJ whole genome shotgun (WGS) entry which is preliminary data.</text>
</comment>
<accession>A0ABR4C340</accession>
<sequence length="386" mass="43906">MFLSSIQLPVDRPIDRQVPDAKLMMRMASGNHDDDIMERGEVTVEVVVEKDSDGGRETFRSSEATIEDVASRNVGSFSMRVWRWLRDFKVFKRSPGIQVRGNMVRSLTNCPSGYPRLAAFIDSNENFGLYRRFGFLQTRLLLYKQDELRELEDKLDAIDIEDGRRDNSLLKSRTKDNACGPGRRLLLQEISEKFKDYASLLTTARDIAQFNRPPARDFRSLRTYFDANIPLVHKESYIYMQEDLVALKPGREKAWLDTSVEKMLFVFNSRIIRDLRAKTKDHPNTMVIFEHTRIEVLVVIINLGVIVTLLVLPVYLLWQLTSNSDKSPPPTSLIIGILAIFTVGFSGALSAFTRAKRHEILAASAAYCAVLVVFIGNVKQLGPAKK</sequence>
<evidence type="ECO:0000313" key="3">
    <source>
        <dbReference type="EMBL" id="KAL2064325.1"/>
    </source>
</evidence>
<dbReference type="InterPro" id="IPR046529">
    <property type="entry name" value="DUF6594"/>
</dbReference>
<proteinExistence type="predicted"/>
<dbReference type="PANTHER" id="PTHR34502">
    <property type="entry name" value="DUF6594 DOMAIN-CONTAINING PROTEIN-RELATED"/>
    <property type="match status" value="1"/>
</dbReference>
<evidence type="ECO:0000259" key="2">
    <source>
        <dbReference type="Pfam" id="PF20237"/>
    </source>
</evidence>
<dbReference type="EMBL" id="JAZHXI010000014">
    <property type="protein sequence ID" value="KAL2064325.1"/>
    <property type="molecule type" value="Genomic_DNA"/>
</dbReference>
<keyword evidence="4" id="KW-1185">Reference proteome</keyword>
<dbReference type="Proteomes" id="UP001595075">
    <property type="component" value="Unassembled WGS sequence"/>
</dbReference>
<protein>
    <recommendedName>
        <fullName evidence="2">DUF6594 domain-containing protein</fullName>
    </recommendedName>
</protein>
<keyword evidence="1" id="KW-0812">Transmembrane</keyword>
<feature type="transmembrane region" description="Helical" evidence="1">
    <location>
        <begin position="296"/>
        <end position="318"/>
    </location>
</feature>
<name>A0ABR4C340_9HELO</name>
<dbReference type="PANTHER" id="PTHR34502:SF3">
    <property type="entry name" value="DUF6594 DOMAIN-CONTAINING PROTEIN"/>
    <property type="match status" value="1"/>
</dbReference>
<gene>
    <name evidence="3" type="ORF">VTL71DRAFT_4819</name>
</gene>
<keyword evidence="1" id="KW-1133">Transmembrane helix</keyword>
<feature type="domain" description="DUF6594" evidence="2">
    <location>
        <begin position="114"/>
        <end position="372"/>
    </location>
</feature>
<feature type="transmembrane region" description="Helical" evidence="1">
    <location>
        <begin position="330"/>
        <end position="353"/>
    </location>
</feature>
<dbReference type="Pfam" id="PF20237">
    <property type="entry name" value="DUF6594"/>
    <property type="match status" value="1"/>
</dbReference>
<organism evidence="3 4">
    <name type="scientific">Oculimacula yallundae</name>
    <dbReference type="NCBI Taxonomy" id="86028"/>
    <lineage>
        <taxon>Eukaryota</taxon>
        <taxon>Fungi</taxon>
        <taxon>Dikarya</taxon>
        <taxon>Ascomycota</taxon>
        <taxon>Pezizomycotina</taxon>
        <taxon>Leotiomycetes</taxon>
        <taxon>Helotiales</taxon>
        <taxon>Ploettnerulaceae</taxon>
        <taxon>Oculimacula</taxon>
    </lineage>
</organism>
<feature type="transmembrane region" description="Helical" evidence="1">
    <location>
        <begin position="360"/>
        <end position="378"/>
    </location>
</feature>
<keyword evidence="1" id="KW-0472">Membrane</keyword>
<evidence type="ECO:0000313" key="4">
    <source>
        <dbReference type="Proteomes" id="UP001595075"/>
    </source>
</evidence>
<evidence type="ECO:0000256" key="1">
    <source>
        <dbReference type="SAM" id="Phobius"/>
    </source>
</evidence>